<sequence>MISNLLQYFLHDDVESFRRLLANAGYPVGGQRSGGNTTDSFGATLGSSPVLPSKSNKVYSGTSPGTPLTERGNVKRGNGTLSREQVNARDHYGRTILHLVASSLKPSAVEFAEALLEIPFIDIYAQDHESGWTALHRALYAGNATIAQALLARDLRDATEFSTVGNVHYPSGGLIKIKDREGYSPFDVYGSTIVSRNIKEIVNRTPRAVVKDSSDVDVPGSDLSSVDGHSVPGDDNAEETSYHHRAVLKPRTNLQGDEIFTFGSNKNLTLGLGDEDDRQFPERISVQRPEHLLQRFFREYEERRSQSGRSDLQDSNHIPDLPTLIRNKPISFQDVVMSKLHTAVLTSDPESNLFMSGFGPGGRLGTGDESTRFGFVCVETGALAGKKIISVALGQDHSLAISEHGEIFSWGSNKYGQLGYNLPRTNNKDDVPIQTTPRQIFNPFKKEIILGAAASSIHSVVFSTSGLYTFGKNEGQLGIVDSDARSLETQVTPRRVGVSLFNSPIHTVTAIDRATAVLLESHDVWVFTQYGYSKIVFPLDGASTFIKNSFLATRYDTAINRIVKITSGGDTICALSSFGEVYTVQVNKKADTSSMAASTTNPAKIRNSLPPPARVWSVRKSHMAARDVATGQDGSIIICTKSGSAWKKEKRTKVKTSGSKDYKFVRIPGLSRVVAIRSNAFGAFAAAQRDTDVTKEQIAVDESTLWHDISRLLPFAALEPDIQDHSLEDPSEDPAIIEGLVPRIKRAVLMSRDIESQIQPAIQASNLYDNPYGTVWISSTVSDIRVPVHEFIAAGRSSVLREAFQEFRKKYYFSMPEVFSIEYGKDGQIETKFQGVDLLTILNLVFFLYTDSVLDVWHKIKHSPEKSFRYRQVRTEVMRVATHLELRTLERAARVMIEPTRTLNMDMEAAIKDASLFESADVVVQLDGGEVKLHSQIACQRCPFFDGLFNGRSGGRWLSSRRGNPEEKINVDLKDIDRTVFAFVLRHMYADTADELFDDVRYKSLDDFIDLIIDIMSAANELMMDRLAQICQQMLGRFVNTRNVCHLLNAVAPCSVTEFKDAALEYICLNLEAMLENRLLDDLDEDLIYELDAVCQENQLSCYPISRGRNAEEFLYEKYPELVSLVENDRQRRIDSMKLSSRLDRNELSDKLRSGSLEKTASPLAQRTKPSVTKEPKAVMASPVLKPMKSSGDLMFQMDDENAASPGPSAKGKAVVRDIPRRTSDRSYPESPSPALDPRFMDVGSLGENGSLDDRTGSLSRISITPRGFSASPSGADKSASKAPWASPVISASKKDLKDIMAEASQSRVSNLTLGMSDRRESTPGSALPSKLSQRERKKLQQQQIQEQLAAEQRAKENPHVPWQTPVKSKAPIFPEPSPRSEATKTAQRPSMTLRQTVAGTPPTQPGPSPGQIQGRNIATPLPTPPKPARPVQITSGPAPSPNLSTPTKPMIQSVRHSPRPEPRKASFHSPSSGQLSLASILLQQQAEKDELHEIATAKHNLEDIQLEQQFQEWWDKESKRVMEAEAAAAARGNKNRGGRGKSSGNRRGRGTGPAPASHAPGTSLPQRQEQGSTEASKKTSNHHGRTPNGKQKDAAAGGNAHRGGRGGNRGRGKTRAQPA</sequence>
<feature type="compositionally biased region" description="Polar residues" evidence="3">
    <location>
        <begin position="1433"/>
        <end position="1448"/>
    </location>
</feature>
<evidence type="ECO:0000313" key="5">
    <source>
        <dbReference type="EMBL" id="RWQ99783.1"/>
    </source>
</evidence>
<feature type="compositionally biased region" description="Basic and acidic residues" evidence="3">
    <location>
        <begin position="1215"/>
        <end position="1228"/>
    </location>
</feature>
<dbReference type="Gene3D" id="2.130.10.30">
    <property type="entry name" value="Regulator of chromosome condensation 1/beta-lactamase-inhibitor protein II"/>
    <property type="match status" value="1"/>
</dbReference>
<dbReference type="Proteomes" id="UP000283841">
    <property type="component" value="Unassembled WGS sequence"/>
</dbReference>
<dbReference type="STRING" id="264951.A0A443I6Q4"/>
<feature type="region of interest" description="Disordered" evidence="3">
    <location>
        <begin position="1198"/>
        <end position="1285"/>
    </location>
</feature>
<evidence type="ECO:0000256" key="3">
    <source>
        <dbReference type="SAM" id="MobiDB-lite"/>
    </source>
</evidence>
<feature type="compositionally biased region" description="Basic residues" evidence="3">
    <location>
        <begin position="1534"/>
        <end position="1550"/>
    </location>
</feature>
<dbReference type="Pfam" id="PF00651">
    <property type="entry name" value="BTB"/>
    <property type="match status" value="1"/>
</dbReference>
<dbReference type="Pfam" id="PF13540">
    <property type="entry name" value="RCC1_2"/>
    <property type="match status" value="1"/>
</dbReference>
<feature type="repeat" description="RCC1" evidence="2">
    <location>
        <begin position="405"/>
        <end position="465"/>
    </location>
</feature>
<evidence type="ECO:0000259" key="4">
    <source>
        <dbReference type="PROSITE" id="PS50097"/>
    </source>
</evidence>
<dbReference type="GeneID" id="39596851"/>
<feature type="compositionally biased region" description="Low complexity" evidence="3">
    <location>
        <begin position="1341"/>
        <end position="1352"/>
    </location>
</feature>
<dbReference type="CDD" id="cd18186">
    <property type="entry name" value="BTB_POZ_ZBTB_KLHL-like"/>
    <property type="match status" value="1"/>
</dbReference>
<evidence type="ECO:0000256" key="2">
    <source>
        <dbReference type="PROSITE-ProRule" id="PRU00235"/>
    </source>
</evidence>
<feature type="region of interest" description="Disordered" evidence="3">
    <location>
        <begin position="211"/>
        <end position="241"/>
    </location>
</feature>
<dbReference type="InterPro" id="IPR000408">
    <property type="entry name" value="Reg_chr_condens"/>
</dbReference>
<dbReference type="InterPro" id="IPR011333">
    <property type="entry name" value="SKP1/BTB/POZ_sf"/>
</dbReference>
<dbReference type="SUPFAM" id="SSF50985">
    <property type="entry name" value="RCC1/BLIP-II"/>
    <property type="match status" value="1"/>
</dbReference>
<dbReference type="SMART" id="SM00225">
    <property type="entry name" value="BTB"/>
    <property type="match status" value="1"/>
</dbReference>
<feature type="region of interest" description="Disordered" evidence="3">
    <location>
        <begin position="1307"/>
        <end position="1482"/>
    </location>
</feature>
<dbReference type="PANTHER" id="PTHR22872:SF2">
    <property type="entry name" value="INHIBITOR OF BRUTON TYROSINE KINASE"/>
    <property type="match status" value="1"/>
</dbReference>
<feature type="compositionally biased region" description="Low complexity" evidence="3">
    <location>
        <begin position="1410"/>
        <end position="1421"/>
    </location>
</feature>
<protein>
    <submittedName>
        <fullName evidence="5">BTB domain and ankyrin repeat protein</fullName>
    </submittedName>
</protein>
<feature type="compositionally biased region" description="Basic residues" evidence="3">
    <location>
        <begin position="1603"/>
        <end position="1620"/>
    </location>
</feature>
<evidence type="ECO:0000256" key="1">
    <source>
        <dbReference type="ARBA" id="ARBA00022737"/>
    </source>
</evidence>
<dbReference type="InterPro" id="IPR036770">
    <property type="entry name" value="Ankyrin_rpt-contain_sf"/>
</dbReference>
<keyword evidence="6" id="KW-1185">Reference proteome</keyword>
<dbReference type="Pfam" id="PF12796">
    <property type="entry name" value="Ank_2"/>
    <property type="match status" value="1"/>
</dbReference>
<gene>
    <name evidence="5" type="ORF">C8Q69DRAFT_35683</name>
</gene>
<dbReference type="VEuPathDB" id="FungiDB:C8Q69DRAFT_35683"/>
<feature type="repeat" description="RCC1" evidence="2">
    <location>
        <begin position="351"/>
        <end position="404"/>
    </location>
</feature>
<dbReference type="RefSeq" id="XP_028489428.1">
    <property type="nucleotide sequence ID" value="XM_028627574.1"/>
</dbReference>
<dbReference type="InterPro" id="IPR009091">
    <property type="entry name" value="RCC1/BLIP-II"/>
</dbReference>
<reference evidence="5 6" key="1">
    <citation type="journal article" date="2018" name="Front. Microbiol.">
        <title>Genomic and genetic insights into a cosmopolitan fungus, Paecilomyces variotii (Eurotiales).</title>
        <authorList>
            <person name="Urquhart A.S."/>
            <person name="Mondo S.J."/>
            <person name="Makela M.R."/>
            <person name="Hane J.K."/>
            <person name="Wiebenga A."/>
            <person name="He G."/>
            <person name="Mihaltcheva S."/>
            <person name="Pangilinan J."/>
            <person name="Lipzen A."/>
            <person name="Barry K."/>
            <person name="de Vries R.P."/>
            <person name="Grigoriev I.V."/>
            <person name="Idnurm A."/>
        </authorList>
    </citation>
    <scope>NUCLEOTIDE SEQUENCE [LARGE SCALE GENOMIC DNA]</scope>
    <source>
        <strain evidence="5 6">CBS 101075</strain>
    </source>
</reference>
<feature type="domain" description="BTB" evidence="4">
    <location>
        <begin position="920"/>
        <end position="991"/>
    </location>
</feature>
<feature type="region of interest" description="Disordered" evidence="3">
    <location>
        <begin position="1522"/>
        <end position="1620"/>
    </location>
</feature>
<feature type="compositionally biased region" description="Polar residues" evidence="3">
    <location>
        <begin position="1157"/>
        <end position="1171"/>
    </location>
</feature>
<name>A0A443I6Q4_BYSSP</name>
<proteinExistence type="predicted"/>
<evidence type="ECO:0000313" key="6">
    <source>
        <dbReference type="Proteomes" id="UP000283841"/>
    </source>
</evidence>
<dbReference type="EMBL" id="RCNU01000001">
    <property type="protein sequence ID" value="RWQ99783.1"/>
    <property type="molecule type" value="Genomic_DNA"/>
</dbReference>
<feature type="compositionally biased region" description="Polar residues" evidence="3">
    <location>
        <begin position="1564"/>
        <end position="1575"/>
    </location>
</feature>
<dbReference type="PANTHER" id="PTHR22872">
    <property type="entry name" value="BTK-BINDING PROTEIN-RELATED"/>
    <property type="match status" value="1"/>
</dbReference>
<dbReference type="Gene3D" id="1.25.40.20">
    <property type="entry name" value="Ankyrin repeat-containing domain"/>
    <property type="match status" value="1"/>
</dbReference>
<dbReference type="Gene3D" id="3.30.710.10">
    <property type="entry name" value="Potassium Channel Kv1.1, Chain A"/>
    <property type="match status" value="2"/>
</dbReference>
<organism evidence="5 6">
    <name type="scientific">Byssochlamys spectabilis</name>
    <name type="common">Paecilomyces variotii</name>
    <dbReference type="NCBI Taxonomy" id="264951"/>
    <lineage>
        <taxon>Eukaryota</taxon>
        <taxon>Fungi</taxon>
        <taxon>Dikarya</taxon>
        <taxon>Ascomycota</taxon>
        <taxon>Pezizomycotina</taxon>
        <taxon>Eurotiomycetes</taxon>
        <taxon>Eurotiomycetidae</taxon>
        <taxon>Eurotiales</taxon>
        <taxon>Thermoascaceae</taxon>
        <taxon>Paecilomyces</taxon>
    </lineage>
</organism>
<dbReference type="SUPFAM" id="SSF48403">
    <property type="entry name" value="Ankyrin repeat"/>
    <property type="match status" value="1"/>
</dbReference>
<dbReference type="InterPro" id="IPR051625">
    <property type="entry name" value="Signaling_Regulatory_Domain"/>
</dbReference>
<feature type="compositionally biased region" description="Polar residues" evidence="3">
    <location>
        <begin position="53"/>
        <end position="66"/>
    </location>
</feature>
<feature type="compositionally biased region" description="Polar residues" evidence="3">
    <location>
        <begin position="34"/>
        <end position="47"/>
    </location>
</feature>
<comment type="caution">
    <text evidence="5">The sequence shown here is derived from an EMBL/GenBank/DDBJ whole genome shotgun (WGS) entry which is preliminary data.</text>
</comment>
<dbReference type="PROSITE" id="PS50012">
    <property type="entry name" value="RCC1_3"/>
    <property type="match status" value="2"/>
</dbReference>
<dbReference type="PRINTS" id="PR00633">
    <property type="entry name" value="RCCNDNSATION"/>
</dbReference>
<dbReference type="SMART" id="SM00248">
    <property type="entry name" value="ANK"/>
    <property type="match status" value="2"/>
</dbReference>
<dbReference type="SUPFAM" id="SSF54695">
    <property type="entry name" value="POZ domain"/>
    <property type="match status" value="1"/>
</dbReference>
<dbReference type="InterPro" id="IPR000210">
    <property type="entry name" value="BTB/POZ_dom"/>
</dbReference>
<feature type="region of interest" description="Disordered" evidence="3">
    <location>
        <begin position="1150"/>
        <end position="1177"/>
    </location>
</feature>
<accession>A0A443I6Q4</accession>
<dbReference type="InterPro" id="IPR002110">
    <property type="entry name" value="Ankyrin_rpt"/>
</dbReference>
<keyword evidence="1" id="KW-0677">Repeat</keyword>
<dbReference type="PROSITE" id="PS50097">
    <property type="entry name" value="BTB"/>
    <property type="match status" value="1"/>
</dbReference>
<feature type="compositionally biased region" description="Low complexity" evidence="3">
    <location>
        <begin position="1472"/>
        <end position="1482"/>
    </location>
</feature>
<feature type="compositionally biased region" description="Polar residues" evidence="3">
    <location>
        <begin position="1384"/>
        <end position="1399"/>
    </location>
</feature>
<feature type="region of interest" description="Disordered" evidence="3">
    <location>
        <begin position="29"/>
        <end position="82"/>
    </location>
</feature>